<keyword evidence="3" id="KW-1185">Reference proteome</keyword>
<evidence type="ECO:0000313" key="2">
    <source>
        <dbReference type="EMBL" id="OJJ96994.1"/>
    </source>
</evidence>
<dbReference type="SUPFAM" id="SSF51182">
    <property type="entry name" value="RmlC-like cupins"/>
    <property type="match status" value="1"/>
</dbReference>
<organism evidence="2 3">
    <name type="scientific">Aspergillus aculeatus (strain ATCC 16872 / CBS 172.66 / WB 5094)</name>
    <dbReference type="NCBI Taxonomy" id="690307"/>
    <lineage>
        <taxon>Eukaryota</taxon>
        <taxon>Fungi</taxon>
        <taxon>Dikarya</taxon>
        <taxon>Ascomycota</taxon>
        <taxon>Pezizomycotina</taxon>
        <taxon>Eurotiomycetes</taxon>
        <taxon>Eurotiomycetidae</taxon>
        <taxon>Eurotiales</taxon>
        <taxon>Aspergillaceae</taxon>
        <taxon>Aspergillus</taxon>
        <taxon>Aspergillus subgen. Circumdati</taxon>
    </lineage>
</organism>
<dbReference type="GeneID" id="30971461"/>
<dbReference type="Pfam" id="PF07883">
    <property type="entry name" value="Cupin_2"/>
    <property type="match status" value="1"/>
</dbReference>
<dbReference type="Gene3D" id="2.60.120.10">
    <property type="entry name" value="Jelly Rolls"/>
    <property type="match status" value="1"/>
</dbReference>
<protein>
    <recommendedName>
        <fullName evidence="1">Cupin type-2 domain-containing protein</fullName>
    </recommendedName>
</protein>
<feature type="domain" description="Cupin type-2" evidence="1">
    <location>
        <begin position="93"/>
        <end position="153"/>
    </location>
</feature>
<evidence type="ECO:0000259" key="1">
    <source>
        <dbReference type="Pfam" id="PF07883"/>
    </source>
</evidence>
<gene>
    <name evidence="2" type="ORF">ASPACDRAFT_1859057</name>
</gene>
<dbReference type="InterPro" id="IPR013096">
    <property type="entry name" value="Cupin_2"/>
</dbReference>
<accession>A0A1L9WLG4</accession>
<dbReference type="RefSeq" id="XP_020053334.1">
    <property type="nucleotide sequence ID" value="XM_020197647.1"/>
</dbReference>
<dbReference type="InterPro" id="IPR011051">
    <property type="entry name" value="RmlC_Cupin_sf"/>
</dbReference>
<dbReference type="AlphaFoldDB" id="A0A1L9WLG4"/>
<dbReference type="OrthoDB" id="5840532at2759"/>
<dbReference type="EMBL" id="KV878984">
    <property type="protein sequence ID" value="OJJ96994.1"/>
    <property type="molecule type" value="Genomic_DNA"/>
</dbReference>
<sequence>MTKTPKENPTSSPLPNYTRHITTHSDQKLATIHSTTQGAWTPVEDDTFAFSVAYTTSRFPVTLTADADLHAHEDLLASNTLGLVNPGGTVCRVVDFAPGKPPLMHRTRSLDYGIVLEGEIEMVLDSGETRHLRRGDIAVQRGTMHAWRNPQPAGWTRMVFVLQDCEAVEVGGVVLGEDLGGRGGDFAFGGEEGLLMGMGLRGRG</sequence>
<name>A0A1L9WLG4_ASPA1</name>
<dbReference type="VEuPathDB" id="FungiDB:ASPACDRAFT_1859057"/>
<dbReference type="CDD" id="cd02231">
    <property type="entry name" value="cupin_BLL6423-like"/>
    <property type="match status" value="1"/>
</dbReference>
<dbReference type="InterPro" id="IPR047142">
    <property type="entry name" value="OryJ/VirC-like"/>
</dbReference>
<dbReference type="PANTHER" id="PTHR36156">
    <property type="entry name" value="SLR2101 PROTEIN"/>
    <property type="match status" value="1"/>
</dbReference>
<dbReference type="OMA" id="ETEWTRM"/>
<dbReference type="InterPro" id="IPR014710">
    <property type="entry name" value="RmlC-like_jellyroll"/>
</dbReference>
<dbReference type="Proteomes" id="UP000184546">
    <property type="component" value="Unassembled WGS sequence"/>
</dbReference>
<evidence type="ECO:0000313" key="3">
    <source>
        <dbReference type="Proteomes" id="UP000184546"/>
    </source>
</evidence>
<dbReference type="STRING" id="690307.A0A1L9WLG4"/>
<proteinExistence type="predicted"/>
<reference evidence="3" key="1">
    <citation type="journal article" date="2017" name="Genome Biol.">
        <title>Comparative genomics reveals high biological diversity and specific adaptations in the industrially and medically important fungal genus Aspergillus.</title>
        <authorList>
            <person name="de Vries R.P."/>
            <person name="Riley R."/>
            <person name="Wiebenga A."/>
            <person name="Aguilar-Osorio G."/>
            <person name="Amillis S."/>
            <person name="Uchima C.A."/>
            <person name="Anderluh G."/>
            <person name="Asadollahi M."/>
            <person name="Askin M."/>
            <person name="Barry K."/>
            <person name="Battaglia E."/>
            <person name="Bayram O."/>
            <person name="Benocci T."/>
            <person name="Braus-Stromeyer S.A."/>
            <person name="Caldana C."/>
            <person name="Canovas D."/>
            <person name="Cerqueira G.C."/>
            <person name="Chen F."/>
            <person name="Chen W."/>
            <person name="Choi C."/>
            <person name="Clum A."/>
            <person name="Dos Santos R.A."/>
            <person name="Damasio A.R."/>
            <person name="Diallinas G."/>
            <person name="Emri T."/>
            <person name="Fekete E."/>
            <person name="Flipphi M."/>
            <person name="Freyberg S."/>
            <person name="Gallo A."/>
            <person name="Gournas C."/>
            <person name="Habgood R."/>
            <person name="Hainaut M."/>
            <person name="Harispe M.L."/>
            <person name="Henrissat B."/>
            <person name="Hilden K.S."/>
            <person name="Hope R."/>
            <person name="Hossain A."/>
            <person name="Karabika E."/>
            <person name="Karaffa L."/>
            <person name="Karanyi Z."/>
            <person name="Krasevec N."/>
            <person name="Kuo A."/>
            <person name="Kusch H."/>
            <person name="LaButti K."/>
            <person name="Lagendijk E.L."/>
            <person name="Lapidus A."/>
            <person name="Levasseur A."/>
            <person name="Lindquist E."/>
            <person name="Lipzen A."/>
            <person name="Logrieco A.F."/>
            <person name="MacCabe A."/>
            <person name="Maekelae M.R."/>
            <person name="Malavazi I."/>
            <person name="Melin P."/>
            <person name="Meyer V."/>
            <person name="Mielnichuk N."/>
            <person name="Miskei M."/>
            <person name="Molnar A.P."/>
            <person name="Mule G."/>
            <person name="Ngan C.Y."/>
            <person name="Orejas M."/>
            <person name="Orosz E."/>
            <person name="Ouedraogo J.P."/>
            <person name="Overkamp K.M."/>
            <person name="Park H.-S."/>
            <person name="Perrone G."/>
            <person name="Piumi F."/>
            <person name="Punt P.J."/>
            <person name="Ram A.F."/>
            <person name="Ramon A."/>
            <person name="Rauscher S."/>
            <person name="Record E."/>
            <person name="Riano-Pachon D.M."/>
            <person name="Robert V."/>
            <person name="Roehrig J."/>
            <person name="Ruller R."/>
            <person name="Salamov A."/>
            <person name="Salih N.S."/>
            <person name="Samson R.A."/>
            <person name="Sandor E."/>
            <person name="Sanguinetti M."/>
            <person name="Schuetze T."/>
            <person name="Sepcic K."/>
            <person name="Shelest E."/>
            <person name="Sherlock G."/>
            <person name="Sophianopoulou V."/>
            <person name="Squina F.M."/>
            <person name="Sun H."/>
            <person name="Susca A."/>
            <person name="Todd R.B."/>
            <person name="Tsang A."/>
            <person name="Unkles S.E."/>
            <person name="van de Wiele N."/>
            <person name="van Rossen-Uffink D."/>
            <person name="Oliveira J.V."/>
            <person name="Vesth T.C."/>
            <person name="Visser J."/>
            <person name="Yu J.-H."/>
            <person name="Zhou M."/>
            <person name="Andersen M.R."/>
            <person name="Archer D.B."/>
            <person name="Baker S.E."/>
            <person name="Benoit I."/>
            <person name="Brakhage A.A."/>
            <person name="Braus G.H."/>
            <person name="Fischer R."/>
            <person name="Frisvad J.C."/>
            <person name="Goldman G.H."/>
            <person name="Houbraken J."/>
            <person name="Oakley B."/>
            <person name="Pocsi I."/>
            <person name="Scazzocchio C."/>
            <person name="Seiboth B."/>
            <person name="vanKuyk P.A."/>
            <person name="Wortman J."/>
            <person name="Dyer P.S."/>
            <person name="Grigoriev I.V."/>
        </authorList>
    </citation>
    <scope>NUCLEOTIDE SEQUENCE [LARGE SCALE GENOMIC DNA]</scope>
    <source>
        <strain evidence="3">ATCC 16872 / CBS 172.66 / WB 5094</strain>
    </source>
</reference>
<dbReference type="PANTHER" id="PTHR36156:SF2">
    <property type="entry name" value="CUPIN TYPE-2 DOMAIN-CONTAINING PROTEIN"/>
    <property type="match status" value="1"/>
</dbReference>